<dbReference type="VEuPathDB" id="TrichDB:TVAGG3_0888480"/>
<reference evidence="2" key="2">
    <citation type="journal article" date="2007" name="Science">
        <title>Draft genome sequence of the sexually transmitted pathogen Trichomonas vaginalis.</title>
        <authorList>
            <person name="Carlton J.M."/>
            <person name="Hirt R.P."/>
            <person name="Silva J.C."/>
            <person name="Delcher A.L."/>
            <person name="Schatz M."/>
            <person name="Zhao Q."/>
            <person name="Wortman J.R."/>
            <person name="Bidwell S.L."/>
            <person name="Alsmark U.C.M."/>
            <person name="Besteiro S."/>
            <person name="Sicheritz-Ponten T."/>
            <person name="Noel C.J."/>
            <person name="Dacks J.B."/>
            <person name="Foster P.G."/>
            <person name="Simillion C."/>
            <person name="Van de Peer Y."/>
            <person name="Miranda-Saavedra D."/>
            <person name="Barton G.J."/>
            <person name="Westrop G.D."/>
            <person name="Mueller S."/>
            <person name="Dessi D."/>
            <person name="Fiori P.L."/>
            <person name="Ren Q."/>
            <person name="Paulsen I."/>
            <person name="Zhang H."/>
            <person name="Bastida-Corcuera F.D."/>
            <person name="Simoes-Barbosa A."/>
            <person name="Brown M.T."/>
            <person name="Hayes R.D."/>
            <person name="Mukherjee M."/>
            <person name="Okumura C.Y."/>
            <person name="Schneider R."/>
            <person name="Smith A.J."/>
            <person name="Vanacova S."/>
            <person name="Villalvazo M."/>
            <person name="Haas B.J."/>
            <person name="Pertea M."/>
            <person name="Feldblyum T.V."/>
            <person name="Utterback T.R."/>
            <person name="Shu C.L."/>
            <person name="Osoegawa K."/>
            <person name="de Jong P.J."/>
            <person name="Hrdy I."/>
            <person name="Horvathova L."/>
            <person name="Zubacova Z."/>
            <person name="Dolezal P."/>
            <person name="Malik S.B."/>
            <person name="Logsdon J.M. Jr."/>
            <person name="Henze K."/>
            <person name="Gupta A."/>
            <person name="Wang C.C."/>
            <person name="Dunne R.L."/>
            <person name="Upcroft J.A."/>
            <person name="Upcroft P."/>
            <person name="White O."/>
            <person name="Salzberg S.L."/>
            <person name="Tang P."/>
            <person name="Chiu C.-H."/>
            <person name="Lee Y.-S."/>
            <person name="Embley T.M."/>
            <person name="Coombs G.H."/>
            <person name="Mottram J.C."/>
            <person name="Tachezy J."/>
            <person name="Fraser-Liggett C.M."/>
            <person name="Johnson P.J."/>
        </authorList>
    </citation>
    <scope>NUCLEOTIDE SEQUENCE [LARGE SCALE GENOMIC DNA]</scope>
    <source>
        <strain evidence="2">G3</strain>
    </source>
</reference>
<dbReference type="OrthoDB" id="6334211at2759"/>
<dbReference type="SMART" id="SM00394">
    <property type="entry name" value="RIIa"/>
    <property type="match status" value="1"/>
</dbReference>
<evidence type="ECO:0000313" key="3">
    <source>
        <dbReference type="Proteomes" id="UP000001542"/>
    </source>
</evidence>
<name>A2FAY1_TRIV3</name>
<evidence type="ECO:0000259" key="1">
    <source>
        <dbReference type="SMART" id="SM00394"/>
    </source>
</evidence>
<evidence type="ECO:0000313" key="2">
    <source>
        <dbReference type="EMBL" id="EAX97958.1"/>
    </source>
</evidence>
<dbReference type="Pfam" id="PF02197">
    <property type="entry name" value="RIIa"/>
    <property type="match status" value="1"/>
</dbReference>
<sequence length="71" mass="8160">MDPMIQSATADLSQSQRDDLRTYVREHPEIRTILKDFMANLLMDKPENPKEFAAEYFGNLQKVAVPPPNPE</sequence>
<dbReference type="CDD" id="cd22973">
    <property type="entry name" value="DD_CATIP"/>
    <property type="match status" value="1"/>
</dbReference>
<reference evidence="2" key="1">
    <citation type="submission" date="2006-10" db="EMBL/GenBank/DDBJ databases">
        <authorList>
            <person name="Amadeo P."/>
            <person name="Zhao Q."/>
            <person name="Wortman J."/>
            <person name="Fraser-Liggett C."/>
            <person name="Carlton J."/>
        </authorList>
    </citation>
    <scope>NUCLEOTIDE SEQUENCE</scope>
    <source>
        <strain evidence="2">G3</strain>
    </source>
</reference>
<dbReference type="Gene3D" id="1.20.890.10">
    <property type="entry name" value="cAMP-dependent protein kinase regulatory subunit, dimerization-anchoring domain"/>
    <property type="match status" value="1"/>
</dbReference>
<dbReference type="InterPro" id="IPR003117">
    <property type="entry name" value="cAMP_dep_PK_reg_su_I/II_a/b"/>
</dbReference>
<dbReference type="SMR" id="A2FAY1"/>
<dbReference type="InParanoid" id="A2FAY1"/>
<dbReference type="InterPro" id="IPR047501">
    <property type="entry name" value="DD_CATIP"/>
</dbReference>
<dbReference type="SUPFAM" id="SSF47391">
    <property type="entry name" value="Dimerization-anchoring domain of cAMP-dependent PK regulatory subunit"/>
    <property type="match status" value="1"/>
</dbReference>
<feature type="domain" description="RIIa" evidence="1">
    <location>
        <begin position="28"/>
        <end position="65"/>
    </location>
</feature>
<proteinExistence type="predicted"/>
<dbReference type="VEuPathDB" id="TrichDB:TVAG_316230"/>
<protein>
    <recommendedName>
        <fullName evidence="1">RIIa domain-containing protein</fullName>
    </recommendedName>
</protein>
<dbReference type="Proteomes" id="UP000001542">
    <property type="component" value="Unassembled WGS sequence"/>
</dbReference>
<dbReference type="AlphaFoldDB" id="A2FAY1"/>
<gene>
    <name evidence="2" type="ORF">TVAG_316230</name>
</gene>
<dbReference type="EMBL" id="DS113694">
    <property type="protein sequence ID" value="EAX97958.1"/>
    <property type="molecule type" value="Genomic_DNA"/>
</dbReference>
<organism evidence="2 3">
    <name type="scientific">Trichomonas vaginalis (strain ATCC PRA-98 / G3)</name>
    <dbReference type="NCBI Taxonomy" id="412133"/>
    <lineage>
        <taxon>Eukaryota</taxon>
        <taxon>Metamonada</taxon>
        <taxon>Parabasalia</taxon>
        <taxon>Trichomonadida</taxon>
        <taxon>Trichomonadidae</taxon>
        <taxon>Trichomonas</taxon>
    </lineage>
</organism>
<dbReference type="KEGG" id="tva:4755748"/>
<dbReference type="RefSeq" id="XP_001310888.1">
    <property type="nucleotide sequence ID" value="XM_001310887.1"/>
</dbReference>
<accession>A2FAY1</accession>
<keyword evidence="3" id="KW-1185">Reference proteome</keyword>